<dbReference type="AlphaFoldDB" id="A2C805"/>
<evidence type="ECO:0000256" key="1">
    <source>
        <dbReference type="SAM" id="MobiDB-lite"/>
    </source>
</evidence>
<name>A2C805_PROM3</name>
<dbReference type="EMBL" id="CP000554">
    <property type="protein sequence ID" value="ABM77615.1"/>
    <property type="molecule type" value="Genomic_DNA"/>
</dbReference>
<dbReference type="Gene3D" id="3.40.30.10">
    <property type="entry name" value="Glutaredoxin"/>
    <property type="match status" value="1"/>
</dbReference>
<dbReference type="KEGG" id="pmf:P9303_08641"/>
<dbReference type="Proteomes" id="UP000002274">
    <property type="component" value="Chromosome"/>
</dbReference>
<dbReference type="CDD" id="cd02980">
    <property type="entry name" value="TRX_Fd_family"/>
    <property type="match status" value="1"/>
</dbReference>
<sequence>MGTQGRTRAGNTGHPSPTTASPESMNFKVSHHLLLCATPNKAACCSAAVGNASWANLKKLIKQLDLENIDRPEGVVLRSKVDCLRICNDGPILLIWPDGIWYGGVTPERIESIVREHVLGGQPIEAWIIRRTPQQQRHL</sequence>
<gene>
    <name evidence="2" type="ordered locus">P9303_08641</name>
</gene>
<protein>
    <submittedName>
        <fullName evidence="2">Ferredoxin</fullName>
    </submittedName>
</protein>
<organism evidence="2 3">
    <name type="scientific">Prochlorococcus marinus (strain MIT 9303)</name>
    <dbReference type="NCBI Taxonomy" id="59922"/>
    <lineage>
        <taxon>Bacteria</taxon>
        <taxon>Bacillati</taxon>
        <taxon>Cyanobacteriota</taxon>
        <taxon>Cyanophyceae</taxon>
        <taxon>Synechococcales</taxon>
        <taxon>Prochlorococcaceae</taxon>
        <taxon>Prochlorococcus</taxon>
    </lineage>
</organism>
<dbReference type="STRING" id="59922.P9303_08641"/>
<dbReference type="HOGENOM" id="CLU_126515_0_1_3"/>
<evidence type="ECO:0000313" key="3">
    <source>
        <dbReference type="Proteomes" id="UP000002274"/>
    </source>
</evidence>
<dbReference type="InterPro" id="IPR036249">
    <property type="entry name" value="Thioredoxin-like_sf"/>
</dbReference>
<reference evidence="2 3" key="1">
    <citation type="journal article" date="2007" name="PLoS Genet.">
        <title>Patterns and implications of gene gain and loss in the evolution of Prochlorococcus.</title>
        <authorList>
            <person name="Kettler G.C."/>
            <person name="Martiny A.C."/>
            <person name="Huang K."/>
            <person name="Zucker J."/>
            <person name="Coleman M.L."/>
            <person name="Rodrigue S."/>
            <person name="Chen F."/>
            <person name="Lapidus A."/>
            <person name="Ferriera S."/>
            <person name="Johnson J."/>
            <person name="Steglich C."/>
            <person name="Church G.M."/>
            <person name="Richardson P."/>
            <person name="Chisholm S.W."/>
        </authorList>
    </citation>
    <scope>NUCLEOTIDE SEQUENCE [LARGE SCALE GENOMIC DNA]</scope>
    <source>
        <strain evidence="2 3">MIT 9303</strain>
    </source>
</reference>
<dbReference type="SUPFAM" id="SSF52833">
    <property type="entry name" value="Thioredoxin-like"/>
    <property type="match status" value="1"/>
</dbReference>
<proteinExistence type="predicted"/>
<evidence type="ECO:0000313" key="2">
    <source>
        <dbReference type="EMBL" id="ABM77615.1"/>
    </source>
</evidence>
<feature type="region of interest" description="Disordered" evidence="1">
    <location>
        <begin position="1"/>
        <end position="23"/>
    </location>
</feature>
<accession>A2C805</accession>